<dbReference type="InterPro" id="IPR038765">
    <property type="entry name" value="Papain-like_cys_pep_sf"/>
</dbReference>
<feature type="compositionally biased region" description="Low complexity" evidence="4">
    <location>
        <begin position="17"/>
        <end position="28"/>
    </location>
</feature>
<evidence type="ECO:0000259" key="5">
    <source>
        <dbReference type="PROSITE" id="PS50600"/>
    </source>
</evidence>
<dbReference type="GO" id="GO:0019783">
    <property type="term" value="F:ubiquitin-like protein peptidase activity"/>
    <property type="evidence" value="ECO:0007669"/>
    <property type="project" value="UniProtKB-ARBA"/>
</dbReference>
<dbReference type="AlphaFoldDB" id="A0A9W9CKT6"/>
<dbReference type="Gene3D" id="3.40.395.10">
    <property type="entry name" value="Adenoviral Proteinase, Chain A"/>
    <property type="match status" value="1"/>
</dbReference>
<feature type="region of interest" description="Disordered" evidence="4">
    <location>
        <begin position="394"/>
        <end position="441"/>
    </location>
</feature>
<keyword evidence="7" id="KW-1185">Reference proteome</keyword>
<evidence type="ECO:0000313" key="7">
    <source>
        <dbReference type="Proteomes" id="UP001140560"/>
    </source>
</evidence>
<proteinExistence type="inferred from homology"/>
<evidence type="ECO:0000256" key="3">
    <source>
        <dbReference type="ARBA" id="ARBA00022801"/>
    </source>
</evidence>
<evidence type="ECO:0000256" key="1">
    <source>
        <dbReference type="ARBA" id="ARBA00005234"/>
    </source>
</evidence>
<evidence type="ECO:0000256" key="4">
    <source>
        <dbReference type="SAM" id="MobiDB-lite"/>
    </source>
</evidence>
<protein>
    <recommendedName>
        <fullName evidence="5">Ubiquitin-like protease family profile domain-containing protein</fullName>
    </recommendedName>
</protein>
<dbReference type="Pfam" id="PF02902">
    <property type="entry name" value="Peptidase_C48"/>
    <property type="match status" value="1"/>
</dbReference>
<evidence type="ECO:0000313" key="6">
    <source>
        <dbReference type="EMBL" id="KAJ4368129.1"/>
    </source>
</evidence>
<dbReference type="SUPFAM" id="SSF54001">
    <property type="entry name" value="Cysteine proteinases"/>
    <property type="match status" value="1"/>
</dbReference>
<dbReference type="GO" id="GO:0006508">
    <property type="term" value="P:proteolysis"/>
    <property type="evidence" value="ECO:0007669"/>
    <property type="project" value="UniProtKB-KW"/>
</dbReference>
<dbReference type="PROSITE" id="PS50600">
    <property type="entry name" value="ULP_PROTEASE"/>
    <property type="match status" value="1"/>
</dbReference>
<keyword evidence="3" id="KW-0378">Hydrolase</keyword>
<feature type="region of interest" description="Disordered" evidence="4">
    <location>
        <begin position="1"/>
        <end position="89"/>
    </location>
</feature>
<dbReference type="OrthoDB" id="3693282at2759"/>
<accession>A0A9W9CKT6</accession>
<organism evidence="6 7">
    <name type="scientific">Neocucurbitaria cava</name>
    <dbReference type="NCBI Taxonomy" id="798079"/>
    <lineage>
        <taxon>Eukaryota</taxon>
        <taxon>Fungi</taxon>
        <taxon>Dikarya</taxon>
        <taxon>Ascomycota</taxon>
        <taxon>Pezizomycotina</taxon>
        <taxon>Dothideomycetes</taxon>
        <taxon>Pleosporomycetidae</taxon>
        <taxon>Pleosporales</taxon>
        <taxon>Pleosporineae</taxon>
        <taxon>Cucurbitariaceae</taxon>
        <taxon>Neocucurbitaria</taxon>
    </lineage>
</organism>
<sequence length="961" mass="107951">MSPPATSKPRTPVQERQPVLLAPQPQVPGSDEAFELGPSATQPGGIDESYVGGGPASDPIGACETSSYEQPMATSGLQGQSGGQSDNQTGLGMLELAETTRLAENERSSVTRAVLAAAPTDSLALHLQPLVKKILDKSNESGKPERNTSLSLYRTGKQVFLDDVLSLYYLDNEEMAAWFTSTIVTALLDIEARHAHHDTLVDRDFGLYMEREYLMERLDKDIELAETGNVPEYSWPLGDLNNAHSRVLACVNPTSNHWVTVEIVLQDPPRIRYFNSMPNASPRAPKDLSKVLYLASLNPESPLPKFNAEEVAVELVDCPQQASCGVDCGPFSIFFLAQRIHDRSVSAYGMSVQDHDRHHFGQYLRYWCAYAVWNYHIDAAYDTPLSDLFDGYEPPASVASSRPNPSPPGTRQPRQGPVVAASNTNGADDLSVDTRGTGNDEPFKATEMLRLVLDEQSDHVKTIVIIVRWSSRPLWLDQMTLLGKSSRSAVIQRIRNIAQARFVRYIESTGDTRTEADVVILAAMRVQTIYFPCGIRVSKANQNEGSIRDSHTNEDEENQTVEVTMRCPCCIHKVTMIKDDNKGTITRRYDTIKRHVGIHMNTEFPVATRQETNGLWHADCPWPNCDWDASKETERMVKKMFKEHLGGKHAEEWLENNTKDIAASCNCGLSGCRQTYQLPRQWSDFQKHTKSISGAFLSRKVQCAWDVYTSDITTKTWSEFLEVLRDRLLRTTDLKCSWALANQEDCDRTAFASFASEAELLQHYDADHSGHIWPLPVGKETRCLKKMSPYQLARHETYCHVLRVVSETRPGRIDNVQGQRQAYGFTNLVTAELRKAASGQTEALQPVLLSVGIDGFTCNTALMREWLQVEEDLNFTFAMTTEALVTLDPRHLQGGVDCYTGLYNAQEMREALIDRGQASSKFLDLFRVWDAQQQAKDAQSEYLVIRNRRVPHEDEENEVWE</sequence>
<dbReference type="EMBL" id="JAPEUY010000011">
    <property type="protein sequence ID" value="KAJ4368129.1"/>
    <property type="molecule type" value="Genomic_DNA"/>
</dbReference>
<evidence type="ECO:0000256" key="2">
    <source>
        <dbReference type="ARBA" id="ARBA00022670"/>
    </source>
</evidence>
<keyword evidence="2" id="KW-0645">Protease</keyword>
<gene>
    <name evidence="6" type="ORF">N0V83_006484</name>
</gene>
<dbReference type="InterPro" id="IPR003653">
    <property type="entry name" value="Peptidase_C48_C"/>
</dbReference>
<feature type="compositionally biased region" description="Polar residues" evidence="4">
    <location>
        <begin position="64"/>
        <end position="73"/>
    </location>
</feature>
<feature type="domain" description="Ubiquitin-like protease family profile" evidence="5">
    <location>
        <begin position="157"/>
        <end position="339"/>
    </location>
</feature>
<comment type="similarity">
    <text evidence="1">Belongs to the peptidase C48 family.</text>
</comment>
<dbReference type="Proteomes" id="UP001140560">
    <property type="component" value="Unassembled WGS sequence"/>
</dbReference>
<name>A0A9W9CKT6_9PLEO</name>
<dbReference type="GO" id="GO:0008234">
    <property type="term" value="F:cysteine-type peptidase activity"/>
    <property type="evidence" value="ECO:0007669"/>
    <property type="project" value="InterPro"/>
</dbReference>
<reference evidence="6" key="1">
    <citation type="submission" date="2022-10" db="EMBL/GenBank/DDBJ databases">
        <title>Tapping the CABI collections for fungal endophytes: first genome assemblies for Collariella, Neodidymelliopsis, Ascochyta clinopodiicola, Didymella pomorum, Didymosphaeria variabile, Neocosmospora piperis and Neocucurbitaria cava.</title>
        <authorList>
            <person name="Hill R."/>
        </authorList>
    </citation>
    <scope>NUCLEOTIDE SEQUENCE</scope>
    <source>
        <strain evidence="6">IMI 356814</strain>
    </source>
</reference>
<comment type="caution">
    <text evidence="6">The sequence shown here is derived from an EMBL/GenBank/DDBJ whole genome shotgun (WGS) entry which is preliminary data.</text>
</comment>